<dbReference type="PANTHER" id="PTHR42756:SF1">
    <property type="entry name" value="TRANSCRIPTIONAL REPRESSOR OF EMRAB OPERON"/>
    <property type="match status" value="1"/>
</dbReference>
<reference evidence="6" key="1">
    <citation type="submission" date="2015-07" db="EMBL/GenBank/DDBJ databases">
        <authorList>
            <person name="Rodrigo-Torres Lidia"/>
            <person name="Arahal R.David."/>
        </authorList>
    </citation>
    <scope>NUCLEOTIDE SEQUENCE [LARGE SCALE GENOMIC DNA]</scope>
    <source>
        <strain evidence="6">CECT 4801</strain>
    </source>
</reference>
<dbReference type="SUPFAM" id="SSF46785">
    <property type="entry name" value="Winged helix' DNA-binding domain"/>
    <property type="match status" value="1"/>
</dbReference>
<dbReference type="PROSITE" id="PS50995">
    <property type="entry name" value="HTH_MARR_2"/>
    <property type="match status" value="1"/>
</dbReference>
<keyword evidence="2" id="KW-0238">DNA-binding</keyword>
<dbReference type="InterPro" id="IPR000835">
    <property type="entry name" value="HTH_MarR-typ"/>
</dbReference>
<evidence type="ECO:0000256" key="3">
    <source>
        <dbReference type="ARBA" id="ARBA00023163"/>
    </source>
</evidence>
<evidence type="ECO:0000256" key="2">
    <source>
        <dbReference type="ARBA" id="ARBA00023125"/>
    </source>
</evidence>
<dbReference type="AlphaFoldDB" id="A0A0M6XZ43"/>
<protein>
    <submittedName>
        <fullName evidence="5">HTH-type transcriptional regulator MhqR</fullName>
    </submittedName>
</protein>
<dbReference type="Proteomes" id="UP000048926">
    <property type="component" value="Unassembled WGS sequence"/>
</dbReference>
<evidence type="ECO:0000259" key="4">
    <source>
        <dbReference type="PROSITE" id="PS50995"/>
    </source>
</evidence>
<dbReference type="STRING" id="187304.B0E33_00060"/>
<keyword evidence="1" id="KW-0805">Transcription regulation</keyword>
<evidence type="ECO:0000313" key="6">
    <source>
        <dbReference type="Proteomes" id="UP000048926"/>
    </source>
</evidence>
<dbReference type="SMART" id="SM00347">
    <property type="entry name" value="HTH_MARR"/>
    <property type="match status" value="1"/>
</dbReference>
<name>A0A0M6XZ43_9HYPH</name>
<proteinExistence type="predicted"/>
<evidence type="ECO:0000256" key="1">
    <source>
        <dbReference type="ARBA" id="ARBA00023015"/>
    </source>
</evidence>
<keyword evidence="3" id="KW-0804">Transcription</keyword>
<dbReference type="GO" id="GO:0003700">
    <property type="term" value="F:DNA-binding transcription factor activity"/>
    <property type="evidence" value="ECO:0007669"/>
    <property type="project" value="InterPro"/>
</dbReference>
<accession>A0A0M6XZ43</accession>
<dbReference type="PANTHER" id="PTHR42756">
    <property type="entry name" value="TRANSCRIPTIONAL REGULATOR, MARR"/>
    <property type="match status" value="1"/>
</dbReference>
<gene>
    <name evidence="5" type="primary">mhqR_1</name>
    <name evidence="5" type="ORF">LAL4801_00319</name>
</gene>
<dbReference type="PRINTS" id="PR00598">
    <property type="entry name" value="HTHMARR"/>
</dbReference>
<dbReference type="InterPro" id="IPR036390">
    <property type="entry name" value="WH_DNA-bd_sf"/>
</dbReference>
<dbReference type="EMBL" id="CXST01000001">
    <property type="protein sequence ID" value="CTQ41899.1"/>
    <property type="molecule type" value="Genomic_DNA"/>
</dbReference>
<dbReference type="Gene3D" id="1.10.10.10">
    <property type="entry name" value="Winged helix-like DNA-binding domain superfamily/Winged helix DNA-binding domain"/>
    <property type="match status" value="1"/>
</dbReference>
<feature type="domain" description="HTH marR-type" evidence="4">
    <location>
        <begin position="47"/>
        <end position="183"/>
    </location>
</feature>
<sequence>MTTRSSDTKKPSDHLFGDPEDLLIDRAERARRQWQREIPEIAEQLSPMVLLGRLNEASQVMGRDYLAPAYADIGLKTGEFDVLATLVRSGPPYKLTPTELYRTTMMSSGGMTARVDKLEKAGLVERCPHPDDRRALTVCLTPKGLDLIKGQMPDYIAKQQQAVSGLSEKEQQQLSDLLEKLIRSVNDPLGKT</sequence>
<dbReference type="Pfam" id="PF12802">
    <property type="entry name" value="MarR_2"/>
    <property type="match status" value="1"/>
</dbReference>
<evidence type="ECO:0000313" key="5">
    <source>
        <dbReference type="EMBL" id="CTQ41899.1"/>
    </source>
</evidence>
<keyword evidence="6" id="KW-1185">Reference proteome</keyword>
<dbReference type="RefSeq" id="WP_023014493.1">
    <property type="nucleotide sequence ID" value="NZ_CP045617.1"/>
</dbReference>
<dbReference type="GO" id="GO:0003677">
    <property type="term" value="F:DNA binding"/>
    <property type="evidence" value="ECO:0007669"/>
    <property type="project" value="UniProtKB-KW"/>
</dbReference>
<organism evidence="5 6">
    <name type="scientific">Roseibium aggregatum</name>
    <dbReference type="NCBI Taxonomy" id="187304"/>
    <lineage>
        <taxon>Bacteria</taxon>
        <taxon>Pseudomonadati</taxon>
        <taxon>Pseudomonadota</taxon>
        <taxon>Alphaproteobacteria</taxon>
        <taxon>Hyphomicrobiales</taxon>
        <taxon>Stappiaceae</taxon>
        <taxon>Roseibium</taxon>
    </lineage>
</organism>
<dbReference type="OrthoDB" id="32523at2"/>
<dbReference type="InterPro" id="IPR036388">
    <property type="entry name" value="WH-like_DNA-bd_sf"/>
</dbReference>